<evidence type="ECO:0000259" key="1">
    <source>
        <dbReference type="SMART" id="SM00454"/>
    </source>
</evidence>
<sequence>RILPSVKKVKEWKQVDVLKYLQSKKNKLGLSDKYIDIIKEQDISGPELLKLTEEKLEDFGILYGPAMRIADFTQKFNKKLRAFLDFTTKNDKKFGLNKYGIDKIYDLPPNRYLNDIKTRIDNIGPLIAHKEVVHSRYVDLILQEFLQIAKQLTKKPIRLYPEIIGIEASGEVYAIKISKIMSNLEELVCITKTKRETEDIGIIQNIVQLESAFHSNKRQKVDSYKENYYDYIYGIMTTTNQWVFIMYTAENVHVSKSYAINLGIEDLIDDSELRKEIKKVMETVVGFLKDRVEVDDSSD</sequence>
<feature type="non-terminal residue" evidence="2">
    <location>
        <position position="1"/>
    </location>
</feature>
<dbReference type="Proteomes" id="UP000789901">
    <property type="component" value="Unassembled WGS sequence"/>
</dbReference>
<dbReference type="EMBL" id="CAJVQB010028920">
    <property type="protein sequence ID" value="CAG8813286.1"/>
    <property type="molecule type" value="Genomic_DNA"/>
</dbReference>
<dbReference type="SMART" id="SM00454">
    <property type="entry name" value="SAM"/>
    <property type="match status" value="1"/>
</dbReference>
<dbReference type="Gene3D" id="1.10.150.50">
    <property type="entry name" value="Transcription Factor, Ets-1"/>
    <property type="match status" value="1"/>
</dbReference>
<evidence type="ECO:0000313" key="3">
    <source>
        <dbReference type="Proteomes" id="UP000789901"/>
    </source>
</evidence>
<dbReference type="Pfam" id="PF00536">
    <property type="entry name" value="SAM_1"/>
    <property type="match status" value="1"/>
</dbReference>
<proteinExistence type="predicted"/>
<protein>
    <submittedName>
        <fullName evidence="2">44717_t:CDS:1</fullName>
    </submittedName>
</protein>
<gene>
    <name evidence="2" type="ORF">GMARGA_LOCUS25746</name>
</gene>
<reference evidence="2 3" key="1">
    <citation type="submission" date="2021-06" db="EMBL/GenBank/DDBJ databases">
        <authorList>
            <person name="Kallberg Y."/>
            <person name="Tangrot J."/>
            <person name="Rosling A."/>
        </authorList>
    </citation>
    <scope>NUCLEOTIDE SEQUENCE [LARGE SCALE GENOMIC DNA]</scope>
    <source>
        <strain evidence="2 3">120-4 pot B 10/14</strain>
    </source>
</reference>
<dbReference type="InterPro" id="IPR013761">
    <property type="entry name" value="SAM/pointed_sf"/>
</dbReference>
<name>A0ABN7W2W3_GIGMA</name>
<dbReference type="SUPFAM" id="SSF47769">
    <property type="entry name" value="SAM/Pointed domain"/>
    <property type="match status" value="1"/>
</dbReference>
<evidence type="ECO:0000313" key="2">
    <source>
        <dbReference type="EMBL" id="CAG8813286.1"/>
    </source>
</evidence>
<dbReference type="InterPro" id="IPR001660">
    <property type="entry name" value="SAM"/>
</dbReference>
<comment type="caution">
    <text evidence="2">The sequence shown here is derived from an EMBL/GenBank/DDBJ whole genome shotgun (WGS) entry which is preliminary data.</text>
</comment>
<accession>A0ABN7W2W3</accession>
<keyword evidence="3" id="KW-1185">Reference proteome</keyword>
<feature type="domain" description="SAM" evidence="1">
    <location>
        <begin position="9"/>
        <end position="79"/>
    </location>
</feature>
<feature type="non-terminal residue" evidence="2">
    <location>
        <position position="299"/>
    </location>
</feature>
<organism evidence="2 3">
    <name type="scientific">Gigaspora margarita</name>
    <dbReference type="NCBI Taxonomy" id="4874"/>
    <lineage>
        <taxon>Eukaryota</taxon>
        <taxon>Fungi</taxon>
        <taxon>Fungi incertae sedis</taxon>
        <taxon>Mucoromycota</taxon>
        <taxon>Glomeromycotina</taxon>
        <taxon>Glomeromycetes</taxon>
        <taxon>Diversisporales</taxon>
        <taxon>Gigasporaceae</taxon>
        <taxon>Gigaspora</taxon>
    </lineage>
</organism>